<evidence type="ECO:0000256" key="3">
    <source>
        <dbReference type="SAM" id="MobiDB-lite"/>
    </source>
</evidence>
<proteinExistence type="inferred from homology"/>
<accession>A0AA39DK11</accession>
<dbReference type="PANTHER" id="PTHR32295">
    <property type="entry name" value="IQ-DOMAIN 5-RELATED"/>
    <property type="match status" value="1"/>
</dbReference>
<dbReference type="PROSITE" id="PS50096">
    <property type="entry name" value="IQ"/>
    <property type="match status" value="1"/>
</dbReference>
<reference evidence="4 5" key="1">
    <citation type="journal article" date="2023" name="BMC Biotechnol.">
        <title>Vitis rotundifolia cv Carlos genome sequencing.</title>
        <authorList>
            <person name="Huff M."/>
            <person name="Hulse-Kemp A."/>
            <person name="Scheffler B."/>
            <person name="Youngblood R."/>
            <person name="Simpson S."/>
            <person name="Babiker E."/>
            <person name="Staton M."/>
        </authorList>
    </citation>
    <scope>NUCLEOTIDE SEQUENCE [LARGE SCALE GENOMIC DNA]</scope>
    <source>
        <tissue evidence="4">Leaf</tissue>
    </source>
</reference>
<dbReference type="AlphaFoldDB" id="A0AA39DK11"/>
<dbReference type="SMART" id="SM00015">
    <property type="entry name" value="IQ"/>
    <property type="match status" value="1"/>
</dbReference>
<comment type="similarity">
    <text evidence="2">Belongs to the IQD family.</text>
</comment>
<dbReference type="GO" id="GO:0005516">
    <property type="term" value="F:calmodulin binding"/>
    <property type="evidence" value="ECO:0007669"/>
    <property type="project" value="UniProtKB-KW"/>
</dbReference>
<feature type="compositionally biased region" description="Basic and acidic residues" evidence="3">
    <location>
        <begin position="341"/>
        <end position="355"/>
    </location>
</feature>
<sequence length="384" mass="43141">MGITGELVRSVFSKSRSVSTHESNLRNNVVDKRRWSSVRSYLCGDEFNSVLAEEDSASVKSSEATVTQPIPDELTDEGDLQSKEAKKQQKQNSASNFFSEEEAATVIQSAFRGFLARRRNEGTKVMDGGQELLLGIENPSRESVGTSLEVQTGNSVEVLSAGEGSVAAHARMQHKARAQATKFKEDWDDSTVSSKVLKMRIQNRLEATTRRERALAYAFAQQLRICSKKKQTRSDGEEPNMGWSWLERWMATRLPGSSSVEDHVSGRLEPIMSNQSSVMRKNFFDVGGEERESCGSNEVAVQIDSFPVISPKMKDRSKHPKLRLKVTRGVSRRKTVPNNRCPKENTKVSKKDRPRLIRSSSKNNQEFTERSNAKMLHPTINRTQ</sequence>
<gene>
    <name evidence="4" type="ORF">PVL29_015335</name>
</gene>
<comment type="caution">
    <text evidence="4">The sequence shown here is derived from an EMBL/GenBank/DDBJ whole genome shotgun (WGS) entry which is preliminary data.</text>
</comment>
<dbReference type="Pfam" id="PF00612">
    <property type="entry name" value="IQ"/>
    <property type="match status" value="1"/>
</dbReference>
<feature type="region of interest" description="Disordered" evidence="3">
    <location>
        <begin position="58"/>
        <end position="96"/>
    </location>
</feature>
<keyword evidence="5" id="KW-1185">Reference proteome</keyword>
<dbReference type="PANTHER" id="PTHR32295:SF15">
    <property type="entry name" value="PROTEIN IQ-DOMAIN 33"/>
    <property type="match status" value="1"/>
</dbReference>
<dbReference type="EMBL" id="JARBHA010000012">
    <property type="protein sequence ID" value="KAJ9686380.1"/>
    <property type="molecule type" value="Genomic_DNA"/>
</dbReference>
<feature type="region of interest" description="Disordered" evidence="3">
    <location>
        <begin position="330"/>
        <end position="384"/>
    </location>
</feature>
<feature type="compositionally biased region" description="Polar residues" evidence="3">
    <location>
        <begin position="58"/>
        <end position="68"/>
    </location>
</feature>
<keyword evidence="1" id="KW-0112">Calmodulin-binding</keyword>
<dbReference type="InterPro" id="IPR000048">
    <property type="entry name" value="IQ_motif_EF-hand-BS"/>
</dbReference>
<evidence type="ECO:0000256" key="2">
    <source>
        <dbReference type="ARBA" id="ARBA00024341"/>
    </source>
</evidence>
<name>A0AA39DK11_VITRO</name>
<evidence type="ECO:0008006" key="6">
    <source>
        <dbReference type="Google" id="ProtNLM"/>
    </source>
</evidence>
<dbReference type="Proteomes" id="UP001168098">
    <property type="component" value="Unassembled WGS sequence"/>
</dbReference>
<evidence type="ECO:0000313" key="5">
    <source>
        <dbReference type="Proteomes" id="UP001168098"/>
    </source>
</evidence>
<evidence type="ECO:0000256" key="1">
    <source>
        <dbReference type="ARBA" id="ARBA00022860"/>
    </source>
</evidence>
<evidence type="ECO:0000313" key="4">
    <source>
        <dbReference type="EMBL" id="KAJ9686380.1"/>
    </source>
</evidence>
<organism evidence="4 5">
    <name type="scientific">Vitis rotundifolia</name>
    <name type="common">Muscadine grape</name>
    <dbReference type="NCBI Taxonomy" id="103349"/>
    <lineage>
        <taxon>Eukaryota</taxon>
        <taxon>Viridiplantae</taxon>
        <taxon>Streptophyta</taxon>
        <taxon>Embryophyta</taxon>
        <taxon>Tracheophyta</taxon>
        <taxon>Spermatophyta</taxon>
        <taxon>Magnoliopsida</taxon>
        <taxon>eudicotyledons</taxon>
        <taxon>Gunneridae</taxon>
        <taxon>Pentapetalae</taxon>
        <taxon>rosids</taxon>
        <taxon>Vitales</taxon>
        <taxon>Vitaceae</taxon>
        <taxon>Viteae</taxon>
        <taxon>Vitis</taxon>
    </lineage>
</organism>
<protein>
    <recommendedName>
        <fullName evidence="6">Protein IQ-DOMAIN 1</fullName>
    </recommendedName>
</protein>
<dbReference type="Gene3D" id="1.20.5.190">
    <property type="match status" value="1"/>
</dbReference>